<dbReference type="RefSeq" id="WP_234250573.1">
    <property type="nucleotide sequence ID" value="NZ_JABFTQ010000005.1"/>
</dbReference>
<proteinExistence type="predicted"/>
<evidence type="ECO:0000313" key="2">
    <source>
        <dbReference type="Proteomes" id="UP001320154"/>
    </source>
</evidence>
<dbReference type="EMBL" id="JABFTQ010000005">
    <property type="protein sequence ID" value="MCE8047056.1"/>
    <property type="molecule type" value="Genomic_DNA"/>
</dbReference>
<gene>
    <name evidence="1" type="ORF">HOP60_09975</name>
</gene>
<accession>A0ABS9B5Y5</accession>
<evidence type="ECO:0000313" key="1">
    <source>
        <dbReference type="EMBL" id="MCE8047056.1"/>
    </source>
</evidence>
<name>A0ABS9B5Y5_9GAMM</name>
<organism evidence="1 2">
    <name type="scientific">Billgrantia desiderata</name>
    <dbReference type="NCBI Taxonomy" id="52021"/>
    <lineage>
        <taxon>Bacteria</taxon>
        <taxon>Pseudomonadati</taxon>
        <taxon>Pseudomonadota</taxon>
        <taxon>Gammaproteobacteria</taxon>
        <taxon>Oceanospirillales</taxon>
        <taxon>Halomonadaceae</taxon>
        <taxon>Billgrantia</taxon>
    </lineage>
</organism>
<protein>
    <submittedName>
        <fullName evidence="1">Uncharacterized protein</fullName>
    </submittedName>
</protein>
<sequence length="100" mass="11441">MDFQEAFAEMAEKVESGAVSDDAAKVLILAQEHFNHRRDQLQTVLTHKDTVIRFGDDEDAPQFEPGTDLHKGFITGIEIALWYMGEFPVRITERDSEEEE</sequence>
<reference evidence="1 2" key="1">
    <citation type="journal article" date="2021" name="Front. Microbiol.">
        <title>Aerobic Denitrification and Heterotrophic Sulfur Oxidation in the Genus Halomonas Revealed by Six Novel Species Characterizations and Genome-Based Analysis.</title>
        <authorList>
            <person name="Wang L."/>
            <person name="Shao Z."/>
        </authorList>
    </citation>
    <scope>NUCLEOTIDE SEQUENCE [LARGE SCALE GENOMIC DNA]</scope>
    <source>
        <strain evidence="1 2">MCCC 1A05748</strain>
    </source>
</reference>
<dbReference type="Proteomes" id="UP001320154">
    <property type="component" value="Unassembled WGS sequence"/>
</dbReference>
<comment type="caution">
    <text evidence="1">The sequence shown here is derived from an EMBL/GenBank/DDBJ whole genome shotgun (WGS) entry which is preliminary data.</text>
</comment>
<keyword evidence="2" id="KW-1185">Reference proteome</keyword>